<sequence>MSAVDKLYDADLEIREALPDDAHAIAALYVWHVLNGRASFEEIPPTVDEMRKRIKTVRDSGLPWLVALWRGTIVGYCYATFYRPRPAYRYTLEESIYVEAGMGGRGIGSALLSRLIEKCEQGPWRQMLAIIGDGHSNAGSIAIHKKFGFSVAGQLRSVGYKMGDWRDTLIMQRPLGDGDWTLPE</sequence>
<organism evidence="2 3">
    <name type="scientific">Klebsiella michiganensis (strain ATCC 8724 / DSM 4798 / JCM 20051 / NBRC 3318 / NRRL B-199 / KCTC 1686 / BUCSAV 143 / CCM 1901)</name>
    <dbReference type="NCBI Taxonomy" id="1006551"/>
    <lineage>
        <taxon>Bacteria</taxon>
        <taxon>Pseudomonadati</taxon>
        <taxon>Pseudomonadota</taxon>
        <taxon>Gammaproteobacteria</taxon>
        <taxon>Enterobacterales</taxon>
        <taxon>Enterobacteriaceae</taxon>
        <taxon>Klebsiella/Raoultella group</taxon>
        <taxon>Klebsiella</taxon>
    </lineage>
</organism>
<dbReference type="GO" id="GO:0016747">
    <property type="term" value="F:acyltransferase activity, transferring groups other than amino-acyl groups"/>
    <property type="evidence" value="ECO:0007669"/>
    <property type="project" value="InterPro"/>
</dbReference>
<keyword evidence="2" id="KW-0808">Transferase</keyword>
<dbReference type="Pfam" id="PF13420">
    <property type="entry name" value="Acetyltransf_4"/>
    <property type="match status" value="1"/>
</dbReference>
<dbReference type="CDD" id="cd04301">
    <property type="entry name" value="NAT_SF"/>
    <property type="match status" value="1"/>
</dbReference>
<dbReference type="HOGENOM" id="CLU_013985_4_2_6"/>
<proteinExistence type="predicted"/>
<dbReference type="Proteomes" id="UP000007843">
    <property type="component" value="Chromosome"/>
</dbReference>
<reference evidence="2 3" key="1">
    <citation type="journal article" date="2012" name="J. Bacteriol.">
        <title>Complete genome sequence of Klebsiella oxytoca KCTC 1686, used in production of 2,3-butanediol.</title>
        <authorList>
            <person name="Shin S.H."/>
            <person name="Kim S."/>
            <person name="Kim J.Y."/>
            <person name="Lee S."/>
            <person name="Um Y."/>
            <person name="Oh M.K."/>
            <person name="Kim Y.R."/>
            <person name="Lee J."/>
            <person name="Yang K.S."/>
        </authorList>
    </citation>
    <scope>NUCLEOTIDE SEQUENCE [LARGE SCALE GENOMIC DNA]</scope>
    <source>
        <strain evidence="3">ATCC 8724 / DSM 4798 / JCM 20051 / NBRC 3318 / NRRL B-199 / KCTC 1686</strain>
    </source>
</reference>
<name>A0A0H3HJM1_KLEM8</name>
<dbReference type="InterPro" id="IPR016181">
    <property type="entry name" value="Acyl_CoA_acyltransferase"/>
</dbReference>
<accession>A0A0H3HJM1</accession>
<dbReference type="PANTHER" id="PTHR43072">
    <property type="entry name" value="N-ACETYLTRANSFERASE"/>
    <property type="match status" value="1"/>
</dbReference>
<dbReference type="PROSITE" id="PS51186">
    <property type="entry name" value="GNAT"/>
    <property type="match status" value="1"/>
</dbReference>
<dbReference type="Gene3D" id="3.40.630.30">
    <property type="match status" value="1"/>
</dbReference>
<dbReference type="KEGG" id="kox:KOX_25625"/>
<dbReference type="EMBL" id="CP003218">
    <property type="protein sequence ID" value="AEX06836.1"/>
    <property type="molecule type" value="Genomic_DNA"/>
</dbReference>
<dbReference type="SUPFAM" id="SSF55729">
    <property type="entry name" value="Acyl-CoA N-acyltransferases (Nat)"/>
    <property type="match status" value="1"/>
</dbReference>
<dbReference type="InterPro" id="IPR000182">
    <property type="entry name" value="GNAT_dom"/>
</dbReference>
<evidence type="ECO:0000313" key="3">
    <source>
        <dbReference type="Proteomes" id="UP000007843"/>
    </source>
</evidence>
<gene>
    <name evidence="2" type="ordered locus">KOX_25625</name>
</gene>
<evidence type="ECO:0000259" key="1">
    <source>
        <dbReference type="PROSITE" id="PS51186"/>
    </source>
</evidence>
<evidence type="ECO:0000313" key="2">
    <source>
        <dbReference type="EMBL" id="AEX06836.1"/>
    </source>
</evidence>
<dbReference type="AlphaFoldDB" id="A0A0H3HJM1"/>
<dbReference type="RefSeq" id="WP_014230137.1">
    <property type="nucleotide sequence ID" value="NC_016612.1"/>
</dbReference>
<feature type="domain" description="N-acetyltransferase" evidence="1">
    <location>
        <begin position="12"/>
        <end position="176"/>
    </location>
</feature>
<dbReference type="PANTHER" id="PTHR43072:SF8">
    <property type="entry name" value="ACYLTRANSFERASE FABY-RELATED"/>
    <property type="match status" value="1"/>
</dbReference>
<protein>
    <submittedName>
        <fullName evidence="2">Phosphinothricin acetyltransferase</fullName>
    </submittedName>
</protein>